<sequence length="1519" mass="159874">MNTQQESRPTITPAMREQAAKQPNTWLYVVDPIFTDPGSEIPSWGFVGGYRVDERGELTDDFSPNPNYRPSPVALRLPAPTNDVERALQLTTTGYTHGETLLSALLDAELILFAQPQGSGLFTLEHESGRRQLQVFTSETYLPANWTTWQRMTGSELAGQQPAGMDLQINPTSPVKARVPGEDLIQAAGSEPHQAAATPTPAPSTEEQATADPADPAHSDVGQRFLAALLAGAIGDALGAAVEFHPVDLIRSRYGKQGVTDYDRDGDQPGAFTDDTQMALFTLEGLVRGHIAMRTAVAETPLPAVQLAYQRWLHTQGYAWQRTAGPFLATHPEPDGWLIEQHELFNVRSPGSSCITALREFAAGSGPGTFDHALNNSRSCGGVVRAAPVALWSEDPREVFELAAATAALTDSAPSGYLPAGVLAVLVHQLVRGESLFESIRRARSVLTVHDGHADTDRALQAAVDLAGKGTPRPEQLKDALGSGWSGDEALAIAVCATLSTDTMASAIMVAVNHSGDSDSTAAICGNLAGALYGSAQLPGVWLRDLRQREIIEALGRDALLEFGPRPPEYPADQRWAQRYPARGDTSQLAFVSSPKPASAPEQPNGADTVFATPNPAGPEPSPEVPTTSIPTTSIPTPEASTPEVSTAEVSAAAGMPTGKIPIGKVPAEEASTSTMMVPVAEASTSTAMIPVGTGHGSAPDRPARILGCLLGGAIGDALGYAVEFESLDVIRHKYGKAGLTDFVDAHRPGGSISDDTQMTLFTLDGLIRASIRRRLYGEIEPATRIQHAYQRWLHTQGYDWKNAGGPIATSPPDGWLIRQRGLFVRRAPGTTCVQALHDYAEGTKAGSFDNRLNDSKGCGGVMRAAPASLWSEDTSEVFRVGALSGVLTHGHPSGFLPAGALAVIVQLLLAGRSLREAVDRALAELSAWEDHHETTACLLRARGLAAEGPPSPERIQNELGRGWVGEEALAIAVYAALARPESFSDAIVLAANHSGDSDSTAAICGNIMGAALGSTAIPRQWREKLELCEVIEQLALDAVQEFGANPPTAPAWFEHYPAGDTPGQAVPPKSDAPSTSDTDSDTDNSAARTASKAGDSHGPLSEEELRLLAAWRKFRDNGDTTSATSGGLHQLLSEAFGAERASQLVAETAGEPLHQGRLAAEVPLDISPRERLAGCLLGGATGDALGAPWILADLDRVQRDQPHGVRELATAFGRRGAVTAHTQQAVFVFDGLIRADISSRMQGVGVHRAGMVRCALEHWLCTQGIPFEPSMPGNALSEAAILCTQRFPDEPSMTALAQWGGRQDLPTTAHPPNAARNAAATTRGAVVGLYAQCPSTAVSLGVEIGVITHGHPDGYLPAGALAGLISALAHGRSLADSVRVVLTELDTFEGSDTTMRSLREAVALAEHGPVSPVALEGLGSGWEAATALAIAVAAALSYPNSYPDAVSLAATHSGNSAATAAICGSLLGTARGTEGIPAEWAQTLELREVLDELLADHDRIGAETATGPSVQQERALPE</sequence>
<keyword evidence="6" id="KW-1185">Reference proteome</keyword>
<dbReference type="PANTHER" id="PTHR16222:SF24">
    <property type="entry name" value="ADP-RIBOSYLHYDROLASE ARH3"/>
    <property type="match status" value="1"/>
</dbReference>
<gene>
    <name evidence="5" type="ORF">JOF55_001110</name>
</gene>
<dbReference type="Proteomes" id="UP001180845">
    <property type="component" value="Unassembled WGS sequence"/>
</dbReference>
<dbReference type="Pfam" id="PF03747">
    <property type="entry name" value="ADP_ribosyl_GH"/>
    <property type="match status" value="3"/>
</dbReference>
<dbReference type="InterPro" id="IPR050792">
    <property type="entry name" value="ADP-ribosylglycohydrolase"/>
</dbReference>
<evidence type="ECO:0000313" key="6">
    <source>
        <dbReference type="Proteomes" id="UP001180845"/>
    </source>
</evidence>
<feature type="domain" description="SseB protein N-terminal" evidence="4">
    <location>
        <begin position="86"/>
        <end position="184"/>
    </location>
</feature>
<feature type="compositionally biased region" description="Low complexity" evidence="3">
    <location>
        <begin position="1072"/>
        <end position="1092"/>
    </location>
</feature>
<evidence type="ECO:0000259" key="4">
    <source>
        <dbReference type="Pfam" id="PF07179"/>
    </source>
</evidence>
<dbReference type="Pfam" id="PF07179">
    <property type="entry name" value="SseB"/>
    <property type="match status" value="1"/>
</dbReference>
<comment type="caution">
    <text evidence="5">The sequence shown here is derived from an EMBL/GenBank/DDBJ whole genome shotgun (WGS) entry which is preliminary data.</text>
</comment>
<evidence type="ECO:0000256" key="2">
    <source>
        <dbReference type="ARBA" id="ARBA00022801"/>
    </source>
</evidence>
<feature type="compositionally biased region" description="Low complexity" evidence="3">
    <location>
        <begin position="625"/>
        <end position="644"/>
    </location>
</feature>
<dbReference type="NCBIfam" id="NF033532">
    <property type="entry name" value="lone7para_assoc"/>
    <property type="match status" value="1"/>
</dbReference>
<dbReference type="InterPro" id="IPR047659">
    <property type="entry name" value="T7SS_assoc"/>
</dbReference>
<protein>
    <submittedName>
        <fullName evidence="5">ADP-ribosylglycohydrolase</fullName>
    </submittedName>
</protein>
<dbReference type="InterPro" id="IPR005502">
    <property type="entry name" value="Ribosyl_crysJ1"/>
</dbReference>
<organism evidence="5 6">
    <name type="scientific">Haloactinomyces albus</name>
    <dbReference type="NCBI Taxonomy" id="1352928"/>
    <lineage>
        <taxon>Bacteria</taxon>
        <taxon>Bacillati</taxon>
        <taxon>Actinomycetota</taxon>
        <taxon>Actinomycetes</taxon>
        <taxon>Actinopolysporales</taxon>
        <taxon>Actinopolysporaceae</taxon>
        <taxon>Haloactinomyces</taxon>
    </lineage>
</organism>
<feature type="region of interest" description="Disordered" evidence="3">
    <location>
        <begin position="587"/>
        <end position="644"/>
    </location>
</feature>
<feature type="region of interest" description="Disordered" evidence="3">
    <location>
        <begin position="190"/>
        <end position="218"/>
    </location>
</feature>
<proteinExistence type="inferred from homology"/>
<reference evidence="5" key="1">
    <citation type="submission" date="2023-07" db="EMBL/GenBank/DDBJ databases">
        <title>Sequencing the genomes of 1000 actinobacteria strains.</title>
        <authorList>
            <person name="Klenk H.-P."/>
        </authorList>
    </citation>
    <scope>NUCLEOTIDE SEQUENCE</scope>
    <source>
        <strain evidence="5">DSM 45977</strain>
    </source>
</reference>
<evidence type="ECO:0000313" key="5">
    <source>
        <dbReference type="EMBL" id="MDR7300929.1"/>
    </source>
</evidence>
<name>A0AAE3ZD72_9ACTN</name>
<dbReference type="InterPro" id="IPR036705">
    <property type="entry name" value="Ribosyl_crysJ1_sf"/>
</dbReference>
<feature type="compositionally biased region" description="Low complexity" evidence="3">
    <location>
        <begin position="191"/>
        <end position="211"/>
    </location>
</feature>
<dbReference type="Gene3D" id="1.10.4080.10">
    <property type="entry name" value="ADP-ribosylation/Crystallin J1"/>
    <property type="match status" value="3"/>
</dbReference>
<dbReference type="InterPro" id="IPR009839">
    <property type="entry name" value="SseB_N"/>
</dbReference>
<dbReference type="GO" id="GO:0016787">
    <property type="term" value="F:hydrolase activity"/>
    <property type="evidence" value="ECO:0007669"/>
    <property type="project" value="UniProtKB-KW"/>
</dbReference>
<keyword evidence="2" id="KW-0378">Hydrolase</keyword>
<evidence type="ECO:0000256" key="1">
    <source>
        <dbReference type="ARBA" id="ARBA00010702"/>
    </source>
</evidence>
<feature type="region of interest" description="Disordered" evidence="3">
    <location>
        <begin position="1051"/>
        <end position="1102"/>
    </location>
</feature>
<dbReference type="PANTHER" id="PTHR16222">
    <property type="entry name" value="ADP-RIBOSYLGLYCOHYDROLASE"/>
    <property type="match status" value="1"/>
</dbReference>
<comment type="similarity">
    <text evidence="1">Belongs to the ADP-ribosylglycohydrolase family.</text>
</comment>
<accession>A0AAE3ZD72</accession>
<evidence type="ECO:0000256" key="3">
    <source>
        <dbReference type="SAM" id="MobiDB-lite"/>
    </source>
</evidence>
<dbReference type="SUPFAM" id="SSF101478">
    <property type="entry name" value="ADP-ribosylglycohydrolase"/>
    <property type="match status" value="3"/>
</dbReference>
<dbReference type="EMBL" id="JAVDXW010000001">
    <property type="protein sequence ID" value="MDR7300929.1"/>
    <property type="molecule type" value="Genomic_DNA"/>
</dbReference>
<dbReference type="RefSeq" id="WP_310270489.1">
    <property type="nucleotide sequence ID" value="NZ_JAVDXW010000001.1"/>
</dbReference>